<dbReference type="AlphaFoldDB" id="A0A653L2S0"/>
<reference evidence="1 2" key="1">
    <citation type="submission" date="2019-10" db="EMBL/GenBank/DDBJ databases">
        <authorList>
            <person name="Karimi E."/>
        </authorList>
    </citation>
    <scope>NUCLEOTIDE SEQUENCE [LARGE SCALE GENOMIC DNA]</scope>
    <source>
        <strain evidence="1">Aeromonas sp. 8C</strain>
    </source>
</reference>
<dbReference type="InterPro" id="IPR032710">
    <property type="entry name" value="NTF2-like_dom_sf"/>
</dbReference>
<accession>A0A653L2S0</accession>
<dbReference type="InterPro" id="IPR009959">
    <property type="entry name" value="Cyclase_SnoaL-like"/>
</dbReference>
<proteinExistence type="predicted"/>
<name>A0A653L2S0_AERVE</name>
<protein>
    <recommendedName>
        <fullName evidence="3">Ester cyclase</fullName>
    </recommendedName>
</protein>
<dbReference type="Gene3D" id="3.10.450.50">
    <property type="match status" value="1"/>
</dbReference>
<gene>
    <name evidence="1" type="ORF">AERO8C_20382</name>
</gene>
<dbReference type="GO" id="GO:0030638">
    <property type="term" value="P:polyketide metabolic process"/>
    <property type="evidence" value="ECO:0007669"/>
    <property type="project" value="InterPro"/>
</dbReference>
<dbReference type="SUPFAM" id="SSF54427">
    <property type="entry name" value="NTF2-like"/>
    <property type="match status" value="1"/>
</dbReference>
<dbReference type="PANTHER" id="PTHR38436">
    <property type="entry name" value="POLYKETIDE CYCLASE SNOAL-LIKE DOMAIN"/>
    <property type="match status" value="1"/>
</dbReference>
<dbReference type="PANTHER" id="PTHR38436:SF1">
    <property type="entry name" value="ESTER CYCLASE"/>
    <property type="match status" value="1"/>
</dbReference>
<dbReference type="Pfam" id="PF07366">
    <property type="entry name" value="SnoaL"/>
    <property type="match status" value="1"/>
</dbReference>
<dbReference type="Proteomes" id="UP000439123">
    <property type="component" value="Unassembled WGS sequence"/>
</dbReference>
<evidence type="ECO:0008006" key="3">
    <source>
        <dbReference type="Google" id="ProtNLM"/>
    </source>
</evidence>
<dbReference type="EMBL" id="CABWLC010000012">
    <property type="protein sequence ID" value="VXA85232.1"/>
    <property type="molecule type" value="Genomic_DNA"/>
</dbReference>
<organism evidence="1 2">
    <name type="scientific">Aeromonas veronii</name>
    <dbReference type="NCBI Taxonomy" id="654"/>
    <lineage>
        <taxon>Bacteria</taxon>
        <taxon>Pseudomonadati</taxon>
        <taxon>Pseudomonadota</taxon>
        <taxon>Gammaproteobacteria</taxon>
        <taxon>Aeromonadales</taxon>
        <taxon>Aeromonadaceae</taxon>
        <taxon>Aeromonas</taxon>
    </lineage>
</organism>
<evidence type="ECO:0000313" key="1">
    <source>
        <dbReference type="EMBL" id="VXA85232.1"/>
    </source>
</evidence>
<sequence length="148" mass="17038">MNTQLDEHAARRIITPFYDLFSAKRRDFDKGLAVLADDWRSYYNNDDYLSKEHTTTFLRRLFNLIPDIDVEIRQLFVNGEFVTVRSALTGTPSDTFMGVPYSGRSFNIMTIDIHQIRDSKIVALYHAENWATAIEQLSATSGDDPIRV</sequence>
<evidence type="ECO:0000313" key="2">
    <source>
        <dbReference type="Proteomes" id="UP000439123"/>
    </source>
</evidence>
<dbReference type="RefSeq" id="WP_159157207.1">
    <property type="nucleotide sequence ID" value="NZ_JAAKNW010000001.1"/>
</dbReference>